<sequence length="66" mass="7671">MNTYNKTQSFYKNKGTLLLPQEKQSKRICFRCEKETSDTPCPYCGGGVFKFEDYSKLKVPPQNIKI</sequence>
<organism evidence="1 2">
    <name type="scientific">Candidatus Woesebacteria bacterium GW2011_GWB1_39_12</name>
    <dbReference type="NCBI Taxonomy" id="1618574"/>
    <lineage>
        <taxon>Bacteria</taxon>
        <taxon>Candidatus Woeseibacteriota</taxon>
    </lineage>
</organism>
<evidence type="ECO:0000313" key="1">
    <source>
        <dbReference type="EMBL" id="KKR00155.1"/>
    </source>
</evidence>
<dbReference type="AlphaFoldDB" id="A0A0G0PPR4"/>
<proteinExistence type="predicted"/>
<protein>
    <submittedName>
        <fullName evidence="1">Uncharacterized protein</fullName>
    </submittedName>
</protein>
<name>A0A0G0PPR4_9BACT</name>
<dbReference type="Proteomes" id="UP000033881">
    <property type="component" value="Unassembled WGS sequence"/>
</dbReference>
<reference evidence="1 2" key="1">
    <citation type="journal article" date="2015" name="Nature">
        <title>rRNA introns, odd ribosomes, and small enigmatic genomes across a large radiation of phyla.</title>
        <authorList>
            <person name="Brown C.T."/>
            <person name="Hug L.A."/>
            <person name="Thomas B.C."/>
            <person name="Sharon I."/>
            <person name="Castelle C.J."/>
            <person name="Singh A."/>
            <person name="Wilkins M.J."/>
            <person name="Williams K.H."/>
            <person name="Banfield J.F."/>
        </authorList>
    </citation>
    <scope>NUCLEOTIDE SEQUENCE [LARGE SCALE GENOMIC DNA]</scope>
</reference>
<comment type="caution">
    <text evidence="1">The sequence shown here is derived from an EMBL/GenBank/DDBJ whole genome shotgun (WGS) entry which is preliminary data.</text>
</comment>
<accession>A0A0G0PPR4</accession>
<gene>
    <name evidence="1" type="ORF">UT24_C0016G0044</name>
</gene>
<evidence type="ECO:0000313" key="2">
    <source>
        <dbReference type="Proteomes" id="UP000033881"/>
    </source>
</evidence>
<dbReference type="EMBL" id="LBWB01000016">
    <property type="protein sequence ID" value="KKR00155.1"/>
    <property type="molecule type" value="Genomic_DNA"/>
</dbReference>
<dbReference type="STRING" id="1618574.UT24_C0016G0044"/>